<feature type="transmembrane region" description="Helical" evidence="5">
    <location>
        <begin position="206"/>
        <end position="226"/>
    </location>
</feature>
<evidence type="ECO:0000313" key="7">
    <source>
        <dbReference type="Proteomes" id="UP000620366"/>
    </source>
</evidence>
<comment type="subcellular location">
    <subcellularLocation>
        <location evidence="1">Endomembrane system</location>
        <topology evidence="1">Multi-pass membrane protein</topology>
    </subcellularLocation>
</comment>
<keyword evidence="3 5" id="KW-1133">Transmembrane helix</keyword>
<dbReference type="InterPro" id="IPR039376">
    <property type="entry name" value="Ferritin_CCC1_N"/>
</dbReference>
<dbReference type="GO" id="GO:0030026">
    <property type="term" value="P:intracellular manganese ion homeostasis"/>
    <property type="evidence" value="ECO:0007669"/>
    <property type="project" value="InterPro"/>
</dbReference>
<dbReference type="Proteomes" id="UP000620366">
    <property type="component" value="Unassembled WGS sequence"/>
</dbReference>
<dbReference type="SUPFAM" id="SSF47240">
    <property type="entry name" value="Ferritin-like"/>
    <property type="match status" value="1"/>
</dbReference>
<evidence type="ECO:0000256" key="1">
    <source>
        <dbReference type="ARBA" id="ARBA00004127"/>
    </source>
</evidence>
<proteinExistence type="predicted"/>
<gene>
    <name evidence="6" type="ORF">H8695_01115</name>
</gene>
<dbReference type="InterPro" id="IPR009078">
    <property type="entry name" value="Ferritin-like_SF"/>
</dbReference>
<dbReference type="EMBL" id="JACRSP010000001">
    <property type="protein sequence ID" value="MBC8535298.1"/>
    <property type="molecule type" value="Genomic_DNA"/>
</dbReference>
<evidence type="ECO:0000313" key="6">
    <source>
        <dbReference type="EMBL" id="MBC8535298.1"/>
    </source>
</evidence>
<dbReference type="Gene3D" id="1.20.1260.10">
    <property type="match status" value="1"/>
</dbReference>
<dbReference type="InterPro" id="IPR012347">
    <property type="entry name" value="Ferritin-like"/>
</dbReference>
<feature type="transmembrane region" description="Helical" evidence="5">
    <location>
        <begin position="170"/>
        <end position="194"/>
    </location>
</feature>
<protein>
    <submittedName>
        <fullName evidence="6">VIT1/CCC1 transporter family protein</fullName>
    </submittedName>
</protein>
<dbReference type="Pfam" id="PF01988">
    <property type="entry name" value="VIT1"/>
    <property type="match status" value="1"/>
</dbReference>
<dbReference type="InterPro" id="IPR008217">
    <property type="entry name" value="Ccc1_fam"/>
</dbReference>
<sequence>MPRELSAKVHATLLKMQRGEITEYHIYKKIASRIEKKDPHNHDVLERTANEERAHYEIWKGYTGEEPRPNRLKIFWYSFLSVVFGITFALKLMENGEDNANTVYTEIIAEVPEAQRISEDEQRHENELLSLLDEERLRYVGSMVLGLNDALVELTGTLAGLTFALQSNRLVALSGLITGISATLSMASSEFLSARSEGRKDAFKSCTYTGIAYLITVTLLVLPYLLLPAHAYALALGIMVATVVLIIFVFNFYISVAQGLNFKRRFLEMAGISLGVAALSFVVGLLVKHFLGIDV</sequence>
<feature type="transmembrane region" description="Helical" evidence="5">
    <location>
        <begin position="74"/>
        <end position="93"/>
    </location>
</feature>
<feature type="transmembrane region" description="Helical" evidence="5">
    <location>
        <begin position="232"/>
        <end position="254"/>
    </location>
</feature>
<organism evidence="6 7">
    <name type="scientific">Feifania hominis</name>
    <dbReference type="NCBI Taxonomy" id="2763660"/>
    <lineage>
        <taxon>Bacteria</taxon>
        <taxon>Bacillati</taxon>
        <taxon>Bacillota</taxon>
        <taxon>Clostridia</taxon>
        <taxon>Eubacteriales</taxon>
        <taxon>Feifaniaceae</taxon>
        <taxon>Feifania</taxon>
    </lineage>
</organism>
<evidence type="ECO:0000256" key="5">
    <source>
        <dbReference type="SAM" id="Phobius"/>
    </source>
</evidence>
<feature type="transmembrane region" description="Helical" evidence="5">
    <location>
        <begin position="266"/>
        <end position="287"/>
    </location>
</feature>
<evidence type="ECO:0000256" key="2">
    <source>
        <dbReference type="ARBA" id="ARBA00022692"/>
    </source>
</evidence>
<dbReference type="AlphaFoldDB" id="A0A926DB69"/>
<keyword evidence="4 5" id="KW-0472">Membrane</keyword>
<keyword evidence="2 5" id="KW-0812">Transmembrane</keyword>
<name>A0A926DB69_9FIRM</name>
<accession>A0A926DB69</accession>
<comment type="caution">
    <text evidence="6">The sequence shown here is derived from an EMBL/GenBank/DDBJ whole genome shotgun (WGS) entry which is preliminary data.</text>
</comment>
<keyword evidence="7" id="KW-1185">Reference proteome</keyword>
<dbReference type="GO" id="GO:0012505">
    <property type="term" value="C:endomembrane system"/>
    <property type="evidence" value="ECO:0007669"/>
    <property type="project" value="UniProtKB-SubCell"/>
</dbReference>
<dbReference type="CDD" id="cd01044">
    <property type="entry name" value="Ferritin_CCC1_N"/>
    <property type="match status" value="1"/>
</dbReference>
<dbReference type="RefSeq" id="WP_249298939.1">
    <property type="nucleotide sequence ID" value="NZ_JACRSP010000001.1"/>
</dbReference>
<evidence type="ECO:0000256" key="3">
    <source>
        <dbReference type="ARBA" id="ARBA00022989"/>
    </source>
</evidence>
<reference evidence="6" key="1">
    <citation type="submission" date="2020-08" db="EMBL/GenBank/DDBJ databases">
        <title>Genome public.</title>
        <authorList>
            <person name="Liu C."/>
            <person name="Sun Q."/>
        </authorList>
    </citation>
    <scope>NUCLEOTIDE SEQUENCE</scope>
    <source>
        <strain evidence="6">BX7</strain>
    </source>
</reference>
<evidence type="ECO:0000256" key="4">
    <source>
        <dbReference type="ARBA" id="ARBA00023136"/>
    </source>
</evidence>
<dbReference type="CDD" id="cd02431">
    <property type="entry name" value="Ferritin_CCC1_C"/>
    <property type="match status" value="1"/>
</dbReference>
<dbReference type="GO" id="GO:0005384">
    <property type="term" value="F:manganese ion transmembrane transporter activity"/>
    <property type="evidence" value="ECO:0007669"/>
    <property type="project" value="InterPro"/>
</dbReference>